<dbReference type="Gene3D" id="3.40.50.2000">
    <property type="entry name" value="Glycogen Phosphorylase B"/>
    <property type="match status" value="2"/>
</dbReference>
<accession>A0A8H3DF55</accession>
<name>A0A8H3DF55_9AGAM</name>
<evidence type="ECO:0000256" key="1">
    <source>
        <dbReference type="ARBA" id="ARBA00009995"/>
    </source>
</evidence>
<comment type="similarity">
    <text evidence="1">Belongs to the UDP-glycosyltransferase family.</text>
</comment>
<dbReference type="InterPro" id="IPR002213">
    <property type="entry name" value="UDP_glucos_trans"/>
</dbReference>
<sequence>MTFTPLKHIVFVPGPSWGHLRPGLKTSLRMVEKFETLFISLFVYHTEIHKAIKYLSAQPAVYSRRIRVVTTSSSDIPPVDAGNLIETLNYMEQSFNSWITNELHQPTIIQVDGQPISTPTLIIEDVFNGGMSLVSKSIHRLPVVGWWLMTAASLMILTGNTEFGHGISGKLALLRAQGEEDLFTKAGEVYLQEVSDQLISIPGLPAHHEWELNTQYLPFVPPFLTYIIPRIANLLKHINTIVFCTTFEMEAISATSITNAFDRPITPYFIGPSVDLASPHHSDPESTVTQFLDRAYVEKGAHSVIYVAFGTVFFPLPESTSHLMAVLDEIPKAGFRFIFALSSAHATIDKSWMDNHIRAGNAVFPEWTNQTAVLEHPAVHYFLSHGGWNSSTEAIAQLNPKPINMAQKSG</sequence>
<evidence type="ECO:0000256" key="2">
    <source>
        <dbReference type="ARBA" id="ARBA00022679"/>
    </source>
</evidence>
<comment type="caution">
    <text evidence="3">The sequence shown here is derived from an EMBL/GenBank/DDBJ whole genome shotgun (WGS) entry which is preliminary data.</text>
</comment>
<dbReference type="GO" id="GO:0035251">
    <property type="term" value="F:UDP-glucosyltransferase activity"/>
    <property type="evidence" value="ECO:0007669"/>
    <property type="project" value="TreeGrafter"/>
</dbReference>
<dbReference type="EMBL" id="CAJMWY010004256">
    <property type="protein sequence ID" value="CAE6525613.1"/>
    <property type="molecule type" value="Genomic_DNA"/>
</dbReference>
<dbReference type="Pfam" id="PF00201">
    <property type="entry name" value="UDPGT"/>
    <property type="match status" value="1"/>
</dbReference>
<protein>
    <submittedName>
        <fullName evidence="3">Uncharacterized protein</fullName>
    </submittedName>
</protein>
<keyword evidence="2" id="KW-0808">Transferase</keyword>
<evidence type="ECO:0000313" key="4">
    <source>
        <dbReference type="Proteomes" id="UP000663861"/>
    </source>
</evidence>
<dbReference type="AlphaFoldDB" id="A0A8H3DF55"/>
<reference evidence="3" key="1">
    <citation type="submission" date="2021-01" db="EMBL/GenBank/DDBJ databases">
        <authorList>
            <person name="Kaushik A."/>
        </authorList>
    </citation>
    <scope>NUCLEOTIDE SEQUENCE</scope>
    <source>
        <strain evidence="3">AG4-RS23</strain>
    </source>
</reference>
<organism evidence="3 4">
    <name type="scientific">Rhizoctonia solani</name>
    <dbReference type="NCBI Taxonomy" id="456999"/>
    <lineage>
        <taxon>Eukaryota</taxon>
        <taxon>Fungi</taxon>
        <taxon>Dikarya</taxon>
        <taxon>Basidiomycota</taxon>
        <taxon>Agaricomycotina</taxon>
        <taxon>Agaricomycetes</taxon>
        <taxon>Cantharellales</taxon>
        <taxon>Ceratobasidiaceae</taxon>
        <taxon>Rhizoctonia</taxon>
    </lineage>
</organism>
<gene>
    <name evidence="3" type="ORF">RDB_LOCUS163719</name>
</gene>
<evidence type="ECO:0000313" key="3">
    <source>
        <dbReference type="EMBL" id="CAE6525613.1"/>
    </source>
</evidence>
<dbReference type="PANTHER" id="PTHR48047">
    <property type="entry name" value="GLYCOSYLTRANSFERASE"/>
    <property type="match status" value="1"/>
</dbReference>
<dbReference type="SUPFAM" id="SSF53756">
    <property type="entry name" value="UDP-Glycosyltransferase/glycogen phosphorylase"/>
    <property type="match status" value="1"/>
</dbReference>
<proteinExistence type="inferred from homology"/>
<dbReference type="Proteomes" id="UP000663861">
    <property type="component" value="Unassembled WGS sequence"/>
</dbReference>